<keyword evidence="4" id="KW-1185">Reference proteome</keyword>
<dbReference type="OrthoDB" id="9813719at2"/>
<evidence type="ECO:0000313" key="3">
    <source>
        <dbReference type="EMBL" id="TPE41071.1"/>
    </source>
</evidence>
<feature type="domain" description="Fido" evidence="2">
    <location>
        <begin position="45"/>
        <end position="187"/>
    </location>
</feature>
<dbReference type="PANTHER" id="PTHR13504">
    <property type="entry name" value="FIDO DOMAIN-CONTAINING PROTEIN DDB_G0283145"/>
    <property type="match status" value="1"/>
</dbReference>
<reference evidence="3 4" key="1">
    <citation type="submission" date="2019-06" db="EMBL/GenBank/DDBJ databases">
        <title>A novel bacterium of genus Pontibacter, isolated from marine sediment.</title>
        <authorList>
            <person name="Huang H."/>
            <person name="Mo K."/>
            <person name="Hu Y."/>
        </authorList>
    </citation>
    <scope>NUCLEOTIDE SEQUENCE [LARGE SCALE GENOMIC DNA]</scope>
    <source>
        <strain evidence="3 4">HB172049</strain>
    </source>
</reference>
<dbReference type="PANTHER" id="PTHR13504:SF38">
    <property type="entry name" value="FIDO DOMAIN-CONTAINING PROTEIN"/>
    <property type="match status" value="1"/>
</dbReference>
<evidence type="ECO:0000259" key="2">
    <source>
        <dbReference type="PROSITE" id="PS51459"/>
    </source>
</evidence>
<protein>
    <recommendedName>
        <fullName evidence="2">Fido domain-containing protein</fullName>
    </recommendedName>
</protein>
<sequence>MGEYTTAADDNLLGISDKAQLNELEAKGVLRAEEFMLDLDFPVKISTSLILDIHRTAFGEIYEWAGKWRNKDLQVGFYTPPKFFDVPRLMSEFIYDLNYRLQNLNSNDTNALVKELAWAHHRTVHIHPFVNGNGRSARLITDLLAYMHGYQSVELYQREGDGRKKYLQAVKLADTYDFSELEQMIRAQLKPL</sequence>
<gene>
    <name evidence="3" type="ORF">FJM65_19720</name>
</gene>
<proteinExistence type="predicted"/>
<dbReference type="InterPro" id="IPR003812">
    <property type="entry name" value="Fido"/>
</dbReference>
<evidence type="ECO:0000313" key="4">
    <source>
        <dbReference type="Proteomes" id="UP000316727"/>
    </source>
</evidence>
<dbReference type="EMBL" id="VFRQ01000016">
    <property type="protein sequence ID" value="TPE41071.1"/>
    <property type="molecule type" value="Genomic_DNA"/>
</dbReference>
<dbReference type="Proteomes" id="UP000316727">
    <property type="component" value="Unassembled WGS sequence"/>
</dbReference>
<organism evidence="3 4">
    <name type="scientific">Pontibacter mangrovi</name>
    <dbReference type="NCBI Taxonomy" id="2589816"/>
    <lineage>
        <taxon>Bacteria</taxon>
        <taxon>Pseudomonadati</taxon>
        <taxon>Bacteroidota</taxon>
        <taxon>Cytophagia</taxon>
        <taxon>Cytophagales</taxon>
        <taxon>Hymenobacteraceae</taxon>
        <taxon>Pontibacter</taxon>
    </lineage>
</organism>
<accession>A0A501W1F3</accession>
<dbReference type="AlphaFoldDB" id="A0A501W1F3"/>
<dbReference type="Gene3D" id="1.10.3290.10">
    <property type="entry name" value="Fido-like domain"/>
    <property type="match status" value="1"/>
</dbReference>
<dbReference type="PROSITE" id="PS51459">
    <property type="entry name" value="FIDO"/>
    <property type="match status" value="1"/>
</dbReference>
<dbReference type="SUPFAM" id="SSF140931">
    <property type="entry name" value="Fic-like"/>
    <property type="match status" value="1"/>
</dbReference>
<dbReference type="InterPro" id="IPR036597">
    <property type="entry name" value="Fido-like_dom_sf"/>
</dbReference>
<dbReference type="InterPro" id="IPR040198">
    <property type="entry name" value="Fido_containing"/>
</dbReference>
<comment type="caution">
    <text evidence="3">The sequence shown here is derived from an EMBL/GenBank/DDBJ whole genome shotgun (WGS) entry which is preliminary data.</text>
</comment>
<dbReference type="Pfam" id="PF02661">
    <property type="entry name" value="Fic"/>
    <property type="match status" value="1"/>
</dbReference>
<evidence type="ECO:0000256" key="1">
    <source>
        <dbReference type="PIRSR" id="PIRSR640198-1"/>
    </source>
</evidence>
<dbReference type="RefSeq" id="WP_140623817.1">
    <property type="nucleotide sequence ID" value="NZ_VFRQ01000016.1"/>
</dbReference>
<feature type="active site" evidence="1">
    <location>
        <position position="127"/>
    </location>
</feature>
<name>A0A501W1F3_9BACT</name>